<name>J2ICK0_9ALTE</name>
<evidence type="ECO:0000259" key="1">
    <source>
        <dbReference type="Pfam" id="PF06527"/>
    </source>
</evidence>
<protein>
    <recommendedName>
        <fullName evidence="1">TniQ domain-containing protein</fullName>
    </recommendedName>
</protein>
<proteinExistence type="predicted"/>
<evidence type="ECO:0000313" key="2">
    <source>
        <dbReference type="EMBL" id="EJI84837.1"/>
    </source>
</evidence>
<evidence type="ECO:0000313" key="3">
    <source>
        <dbReference type="Proteomes" id="UP000012043"/>
    </source>
</evidence>
<accession>J2ICK0</accession>
<dbReference type="Proteomes" id="UP000012043">
    <property type="component" value="Unassembled WGS sequence"/>
</dbReference>
<comment type="caution">
    <text evidence="2">The sequence shown here is derived from an EMBL/GenBank/DDBJ whole genome shotgun (WGS) entry which is preliminary data.</text>
</comment>
<dbReference type="InterPro" id="IPR009492">
    <property type="entry name" value="TniQ"/>
</dbReference>
<dbReference type="EMBL" id="ALAB01000027">
    <property type="protein sequence ID" value="EJI84837.1"/>
    <property type="molecule type" value="Genomic_DNA"/>
</dbReference>
<reference evidence="2 3" key="1">
    <citation type="journal article" date="2012" name="J. Bacteriol.">
        <title>Genome Sequence of Pectin-Degrading Alishewanella aestuarii Strain B11T, Isolated from Tidal Flat Sediment.</title>
        <authorList>
            <person name="Jung J."/>
            <person name="Choi S."/>
            <person name="Chun J."/>
            <person name="Park W."/>
        </authorList>
    </citation>
    <scope>NUCLEOTIDE SEQUENCE [LARGE SCALE GENOMIC DNA]</scope>
    <source>
        <strain evidence="2 3">B11</strain>
    </source>
</reference>
<organism evidence="2 3">
    <name type="scientific">Alishewanella aestuarii B11</name>
    <dbReference type="NCBI Taxonomy" id="1197174"/>
    <lineage>
        <taxon>Bacteria</taxon>
        <taxon>Pseudomonadati</taxon>
        <taxon>Pseudomonadota</taxon>
        <taxon>Gammaproteobacteria</taxon>
        <taxon>Alteromonadales</taxon>
        <taxon>Alteromonadaceae</taxon>
        <taxon>Alishewanella</taxon>
    </lineage>
</organism>
<dbReference type="Pfam" id="PF06527">
    <property type="entry name" value="TniQ"/>
    <property type="match status" value="1"/>
</dbReference>
<dbReference type="PATRIC" id="fig|1197174.4.peg.1897"/>
<gene>
    <name evidence="2" type="ORF">AEST_19390</name>
</gene>
<sequence length="329" mass="38758">MPGEALSSWFIRCAHANGMKAQTFAVRNFGHQRQLWNRDVDRFAPDWLLQTMSERTGTPLEQVKKMTALLFEGRLFQTKNPSGQLRWWLPLNMYHRTYRNFGIQYCPQCLAEDAIPYFRLGWRLAFYTFCPKHQIMLHDRCHQCQQPVAFHRVELGKANLLDAGNMNHCWNCNSLLSDAPKVPVDKWHKRPFTQWEALLKIVDRQFRDSGPFNKARLILWHQMCRLIVSVNLAPDLQSHICSVVKQPVLELTKSRKAFEQRDISERHYVLGLSAWISDVNAERKLRTVIMKRKLPFNQIYRDLTIYEIKALANILSIPVNIKRRNVSHY</sequence>
<feature type="domain" description="TniQ" evidence="1">
    <location>
        <begin position="2"/>
        <end position="137"/>
    </location>
</feature>
<dbReference type="AlphaFoldDB" id="J2ICK0"/>
<keyword evidence="3" id="KW-1185">Reference proteome</keyword>